<keyword evidence="1" id="KW-0175">Coiled coil</keyword>
<dbReference type="PANTHER" id="PTHR38693:SF1">
    <property type="entry name" value="UBIQUINONE BIOSYNTHESIS ACCESSORY FACTOR UBIJ"/>
    <property type="match status" value="1"/>
</dbReference>
<evidence type="ECO:0000256" key="1">
    <source>
        <dbReference type="SAM" id="Coils"/>
    </source>
</evidence>
<organism evidence="3 4">
    <name type="scientific">Spiribacter salilacus</name>
    <dbReference type="NCBI Taxonomy" id="2664894"/>
    <lineage>
        <taxon>Bacteria</taxon>
        <taxon>Pseudomonadati</taxon>
        <taxon>Pseudomonadota</taxon>
        <taxon>Gammaproteobacteria</taxon>
        <taxon>Chromatiales</taxon>
        <taxon>Ectothiorhodospiraceae</taxon>
        <taxon>Spiribacter</taxon>
    </lineage>
</organism>
<dbReference type="InterPro" id="IPR003033">
    <property type="entry name" value="SCP2_sterol-bd_dom"/>
</dbReference>
<feature type="coiled-coil region" evidence="1">
    <location>
        <begin position="146"/>
        <end position="180"/>
    </location>
</feature>
<reference evidence="3 4" key="1">
    <citation type="submission" date="2019-11" db="EMBL/GenBank/DDBJ databases">
        <authorList>
            <person name="Zhang X.Y."/>
        </authorList>
    </citation>
    <scope>NUCLEOTIDE SEQUENCE [LARGE SCALE GENOMIC DNA]</scope>
    <source>
        <strain evidence="3 4">C176</strain>
    </source>
</reference>
<evidence type="ECO:0000313" key="3">
    <source>
        <dbReference type="EMBL" id="MRH78386.1"/>
    </source>
</evidence>
<sequence length="180" mass="19585">MAMFTERAINQLLARDPLLNERLEPLLGKTLGLRLSEPEISLRISFHVGGVHLSREAGDLDSCDAVLEATPAGLASLALSGGQRSRNVQLRGDIGTIQEVRQLFSGLNLDPNGTLGAGREGAETLLRNLAELATEERGWLPTAPEANEFIAGVDALREAADRLEARLRRLEQQRQSEQTP</sequence>
<evidence type="ECO:0000259" key="2">
    <source>
        <dbReference type="Pfam" id="PF02036"/>
    </source>
</evidence>
<dbReference type="InterPro" id="IPR038989">
    <property type="entry name" value="UbiJ"/>
</dbReference>
<protein>
    <recommendedName>
        <fullName evidence="2">SCP2 domain-containing protein</fullName>
    </recommendedName>
</protein>
<comment type="caution">
    <text evidence="3">The sequence shown here is derived from an EMBL/GenBank/DDBJ whole genome shotgun (WGS) entry which is preliminary data.</text>
</comment>
<dbReference type="AlphaFoldDB" id="A0A6N7QPN7"/>
<keyword evidence="4" id="KW-1185">Reference proteome</keyword>
<dbReference type="GO" id="GO:0006744">
    <property type="term" value="P:ubiquinone biosynthetic process"/>
    <property type="evidence" value="ECO:0007669"/>
    <property type="project" value="InterPro"/>
</dbReference>
<dbReference type="Proteomes" id="UP000433788">
    <property type="component" value="Unassembled WGS sequence"/>
</dbReference>
<evidence type="ECO:0000313" key="4">
    <source>
        <dbReference type="Proteomes" id="UP000433788"/>
    </source>
</evidence>
<accession>A0A6N7QPN7</accession>
<dbReference type="EMBL" id="WJPP01000003">
    <property type="protein sequence ID" value="MRH78386.1"/>
    <property type="molecule type" value="Genomic_DNA"/>
</dbReference>
<name>A0A6N7QPN7_9GAMM</name>
<feature type="domain" description="SCP2" evidence="2">
    <location>
        <begin position="9"/>
        <end position="104"/>
    </location>
</feature>
<gene>
    <name evidence="3" type="ORF">GH984_06665</name>
</gene>
<dbReference type="PANTHER" id="PTHR38693">
    <property type="entry name" value="UBIQUINONE BIOSYNTHESIS PROTEIN UBIJ"/>
    <property type="match status" value="1"/>
</dbReference>
<dbReference type="Pfam" id="PF02036">
    <property type="entry name" value="SCP2"/>
    <property type="match status" value="1"/>
</dbReference>
<proteinExistence type="predicted"/>